<evidence type="ECO:0000313" key="11">
    <source>
        <dbReference type="EMBL" id="UYP46347.1"/>
    </source>
</evidence>
<dbReference type="Gene3D" id="3.30.960.10">
    <property type="entry name" value="eRF1 domain 1"/>
    <property type="match status" value="1"/>
</dbReference>
<keyword evidence="7 9" id="KW-0648">Protein biosynthesis</keyword>
<evidence type="ECO:0000256" key="6">
    <source>
        <dbReference type="ARBA" id="ARBA00022490"/>
    </source>
</evidence>
<comment type="similarity">
    <text evidence="3 9">Belongs to the eukaryotic release factor 1 family.</text>
</comment>
<evidence type="ECO:0000259" key="10">
    <source>
        <dbReference type="SMART" id="SM01194"/>
    </source>
</evidence>
<dbReference type="InterPro" id="IPR042226">
    <property type="entry name" value="eFR1_2_sf"/>
</dbReference>
<dbReference type="InterPro" id="IPR029064">
    <property type="entry name" value="Ribosomal_eL30-like_sf"/>
</dbReference>
<sequence length="422" mass="47197">MSTKSKKEDDSYKRYVLKKNLDILKNKKGFHTGLISLLIPPSRKVHDVMSYLKNEVSESSNIKSKGNRKNVMDSISALMGRLRLIKSFPPNGLAMYSGQIPEDGKPGTEQSELYMIEPTEPLTTFKYYCSSEFLIDPLLDMIREKGTYGIVNIENKEAAVGYISGSKLVISKTFTSGVHSKHKAGGQSQRRLERLIEEGAQAFYKHVSEFVNSVFVDIEDLEGIYVSGAGMSKEKFVNKGDLDYRLKDKVLGFVDVSYSGEAGIRETVIKIQDKLQDLQYIKEKKIFNQFMKEIVKDTGKVTYGEVEVRKALIAGAIDVLLMSEKLNKTRLTVSCTQCGQENLVTIDPSEVDSFYEQIRISQCPSCQSNQNSVSSEVDLIEDLGAIAEEQGTKIMMMSTDTEEGTTLFQTFGGIAALLRFVM</sequence>
<dbReference type="NCBIfam" id="TIGR03676">
    <property type="entry name" value="aRF1_eRF1"/>
    <property type="match status" value="1"/>
</dbReference>
<keyword evidence="12" id="KW-1185">Reference proteome</keyword>
<evidence type="ECO:0000256" key="3">
    <source>
        <dbReference type="ARBA" id="ARBA00005326"/>
    </source>
</evidence>
<organism evidence="11 12">
    <name type="scientific">Candidatus Lokiarchaeum ossiferum</name>
    <dbReference type="NCBI Taxonomy" id="2951803"/>
    <lineage>
        <taxon>Archaea</taxon>
        <taxon>Promethearchaeati</taxon>
        <taxon>Promethearchaeota</taxon>
        <taxon>Promethearchaeia</taxon>
        <taxon>Promethearchaeales</taxon>
        <taxon>Promethearchaeaceae</taxon>
        <taxon>Candidatus Lokiarchaeum</taxon>
    </lineage>
</organism>
<dbReference type="InterPro" id="IPR005142">
    <property type="entry name" value="eRF1_3"/>
</dbReference>
<protein>
    <recommendedName>
        <fullName evidence="5 9">Peptide chain release factor subunit 1</fullName>
    </recommendedName>
    <alternativeName>
        <fullName evidence="8 9">Translation termination factor aRF1</fullName>
    </alternativeName>
</protein>
<dbReference type="SUPFAM" id="SSF55481">
    <property type="entry name" value="N-terminal domain of eukaryotic peptide chain release factor subunit 1, ERF1"/>
    <property type="match status" value="1"/>
</dbReference>
<evidence type="ECO:0000256" key="4">
    <source>
        <dbReference type="ARBA" id="ARBA00011520"/>
    </source>
</evidence>
<dbReference type="SUPFAM" id="SSF55315">
    <property type="entry name" value="L30e-like"/>
    <property type="match status" value="1"/>
</dbReference>
<dbReference type="InterPro" id="IPR004403">
    <property type="entry name" value="Peptide_chain-rel_eRF1/aRF1"/>
</dbReference>
<dbReference type="PANTHER" id="PTHR10113">
    <property type="entry name" value="PEPTIDE CHAIN RELEASE FACTOR SUBUNIT 1"/>
    <property type="match status" value="1"/>
</dbReference>
<keyword evidence="6 9" id="KW-0963">Cytoplasm</keyword>
<comment type="function">
    <text evidence="1 9">Directs the termination of nascent peptide synthesis (translation) in response to the termination codons UAA, UAG and UGA.</text>
</comment>
<evidence type="ECO:0000256" key="5">
    <source>
        <dbReference type="ARBA" id="ARBA00019723"/>
    </source>
</evidence>
<comment type="subunit">
    <text evidence="4 9">Heterodimer of two subunits, one of which binds GTP.</text>
</comment>
<name>A0ABY6HU02_9ARCH</name>
<dbReference type="SMART" id="SM01194">
    <property type="entry name" value="eRF1_1"/>
    <property type="match status" value="1"/>
</dbReference>
<evidence type="ECO:0000256" key="2">
    <source>
        <dbReference type="ARBA" id="ARBA00004496"/>
    </source>
</evidence>
<proteinExistence type="inferred from homology"/>
<dbReference type="EMBL" id="CP104013">
    <property type="protein sequence ID" value="UYP46347.1"/>
    <property type="molecule type" value="Genomic_DNA"/>
</dbReference>
<dbReference type="Proteomes" id="UP001208689">
    <property type="component" value="Chromosome"/>
</dbReference>
<dbReference type="Pfam" id="PF03463">
    <property type="entry name" value="eRF1_1"/>
    <property type="match status" value="1"/>
</dbReference>
<evidence type="ECO:0000256" key="7">
    <source>
        <dbReference type="ARBA" id="ARBA00022917"/>
    </source>
</evidence>
<dbReference type="Pfam" id="PF03465">
    <property type="entry name" value="eRF1_3"/>
    <property type="match status" value="1"/>
</dbReference>
<dbReference type="InterPro" id="IPR020918">
    <property type="entry name" value="Peptide_chain-rel_aRF1"/>
</dbReference>
<dbReference type="SUPFAM" id="SSF53137">
    <property type="entry name" value="Translational machinery components"/>
    <property type="match status" value="1"/>
</dbReference>
<dbReference type="InterPro" id="IPR005141">
    <property type="entry name" value="eRF1_2"/>
</dbReference>
<evidence type="ECO:0000313" key="12">
    <source>
        <dbReference type="Proteomes" id="UP001208689"/>
    </source>
</evidence>
<reference evidence="11" key="1">
    <citation type="submission" date="2022-09" db="EMBL/GenBank/DDBJ databases">
        <title>Actin cytoskeleton and complex cell architecture in an #Asgard archaeon.</title>
        <authorList>
            <person name="Ponce Toledo R.I."/>
            <person name="Schleper C."/>
            <person name="Rodrigues Oliveira T."/>
            <person name="Wollweber F."/>
            <person name="Xu J."/>
            <person name="Rittmann S."/>
            <person name="Klingl A."/>
            <person name="Pilhofer M."/>
        </authorList>
    </citation>
    <scope>NUCLEOTIDE SEQUENCE</scope>
    <source>
        <strain evidence="11">B-35</strain>
    </source>
</reference>
<evidence type="ECO:0000256" key="1">
    <source>
        <dbReference type="ARBA" id="ARBA00002832"/>
    </source>
</evidence>
<dbReference type="InterPro" id="IPR005140">
    <property type="entry name" value="eRF1_Pelota-like_N"/>
</dbReference>
<dbReference type="Gene3D" id="3.30.420.60">
    <property type="entry name" value="eRF1 domain 2"/>
    <property type="match status" value="1"/>
</dbReference>
<gene>
    <name evidence="9" type="primary">prf1</name>
    <name evidence="11" type="ORF">NEF87_002632</name>
</gene>
<dbReference type="HAMAP" id="MF_00424">
    <property type="entry name" value="Rel_fact_arch_1"/>
    <property type="match status" value="1"/>
</dbReference>
<evidence type="ECO:0000256" key="8">
    <source>
        <dbReference type="ARBA" id="ARBA00031168"/>
    </source>
</evidence>
<feature type="domain" description="eRF1/Pelota-like N-terminal" evidence="10">
    <location>
        <begin position="6"/>
        <end position="143"/>
    </location>
</feature>
<accession>A0ABY6HU02</accession>
<dbReference type="Gene3D" id="3.30.1330.30">
    <property type="match status" value="1"/>
</dbReference>
<dbReference type="Pfam" id="PF03464">
    <property type="entry name" value="eRF1_2"/>
    <property type="match status" value="1"/>
</dbReference>
<comment type="subcellular location">
    <subcellularLocation>
        <location evidence="2 9">Cytoplasm</location>
    </subcellularLocation>
</comment>
<evidence type="ECO:0000256" key="9">
    <source>
        <dbReference type="HAMAP-Rule" id="MF_00424"/>
    </source>
</evidence>
<dbReference type="InterPro" id="IPR024049">
    <property type="entry name" value="eRF1_1_sf"/>
</dbReference>